<name>A0A1I8BS46_MELHA</name>
<protein>
    <submittedName>
        <fullName evidence="2">Complex I-B15</fullName>
    </submittedName>
</protein>
<dbReference type="GO" id="GO:0006119">
    <property type="term" value="P:oxidative phosphorylation"/>
    <property type="evidence" value="ECO:0007669"/>
    <property type="project" value="UniProtKB-UniPathway"/>
</dbReference>
<accession>A0A1I8BS46</accession>
<organism evidence="1 2">
    <name type="scientific">Meloidogyne hapla</name>
    <name type="common">Root-knot nematode worm</name>
    <dbReference type="NCBI Taxonomy" id="6305"/>
    <lineage>
        <taxon>Eukaryota</taxon>
        <taxon>Metazoa</taxon>
        <taxon>Ecdysozoa</taxon>
        <taxon>Nematoda</taxon>
        <taxon>Chromadorea</taxon>
        <taxon>Rhabditida</taxon>
        <taxon>Tylenchina</taxon>
        <taxon>Tylenchomorpha</taxon>
        <taxon>Tylenchoidea</taxon>
        <taxon>Meloidogynidae</taxon>
        <taxon>Meloidogyninae</taxon>
        <taxon>Meloidogyne</taxon>
    </lineage>
</organism>
<keyword evidence="1" id="KW-1185">Reference proteome</keyword>
<reference evidence="2" key="1">
    <citation type="submission" date="2016-11" db="UniProtKB">
        <authorList>
            <consortium name="WormBaseParasite"/>
        </authorList>
    </citation>
    <scope>IDENTIFICATION</scope>
</reference>
<sequence length="100" mass="12334">MSLSKKQEKTEILAETSLLYKPQQPQHWKRWYWLEHTTRNRFLTRLRTFCFLVYPAWVLTHLEYYKPDEERVRRAFLETELKSLHSPYARMKSMQDRIGA</sequence>
<dbReference type="UniPathway" id="UPA00705"/>
<dbReference type="WBParaSite" id="MhA1_Contig468.frz3.gene40">
    <property type="protein sequence ID" value="MhA1_Contig468.frz3.gene40"/>
    <property type="gene ID" value="MhA1_Contig468.frz3.gene40"/>
</dbReference>
<evidence type="ECO:0000313" key="2">
    <source>
        <dbReference type="WBParaSite" id="MhA1_Contig468.frz3.gene40"/>
    </source>
</evidence>
<dbReference type="AlphaFoldDB" id="A0A1I8BS46"/>
<evidence type="ECO:0000313" key="1">
    <source>
        <dbReference type="Proteomes" id="UP000095281"/>
    </source>
</evidence>
<dbReference type="Proteomes" id="UP000095281">
    <property type="component" value="Unplaced"/>
</dbReference>
<proteinExistence type="predicted"/>